<dbReference type="STRING" id="560819.SAMN05428998_14537"/>
<dbReference type="AlphaFoldDB" id="A0A1Y6CQJ0"/>
<organism evidence="1 2">
    <name type="scientific">Tistlia consotensis USBA 355</name>
    <dbReference type="NCBI Taxonomy" id="560819"/>
    <lineage>
        <taxon>Bacteria</taxon>
        <taxon>Pseudomonadati</taxon>
        <taxon>Pseudomonadota</taxon>
        <taxon>Alphaproteobacteria</taxon>
        <taxon>Rhodospirillales</taxon>
        <taxon>Rhodovibrionaceae</taxon>
        <taxon>Tistlia</taxon>
    </lineage>
</organism>
<dbReference type="Proteomes" id="UP000192917">
    <property type="component" value="Unassembled WGS sequence"/>
</dbReference>
<name>A0A1Y6CQJ0_9PROT</name>
<dbReference type="RefSeq" id="WP_085126841.1">
    <property type="nucleotide sequence ID" value="NZ_FWZX01000045.1"/>
</dbReference>
<dbReference type="EMBL" id="FWZX01000045">
    <property type="protein sequence ID" value="SMF82148.1"/>
    <property type="molecule type" value="Genomic_DNA"/>
</dbReference>
<keyword evidence="2" id="KW-1185">Reference proteome</keyword>
<gene>
    <name evidence="1" type="ORF">SAMN05428998_14537</name>
</gene>
<proteinExistence type="predicted"/>
<protein>
    <submittedName>
        <fullName evidence="1">Uncharacterized protein</fullName>
    </submittedName>
</protein>
<accession>A0A1Y6CQJ0</accession>
<sequence>MSGRPFAGRDGPDPETLERIGPLWAELHGGLWHTTHPERFLGILEKGAIQVEPELPDPERFGTLNGRKNWPFVRFIGGVSLFDFHRFDPAVYDEICPGRNWQTFVPYRSEWDWHGAIWLEIDRTRLRASAFLSAEEVRYRWFNGGDLAHRLIAWVEAAHIGDLPLSACRRALFVHPDGSELHALFEEIPLEPFDHDAYELRLVEWRRSVERLLEHNAEGGDGSLAAQVGAWHSRRDLQAFREKYRTSGKR</sequence>
<evidence type="ECO:0000313" key="1">
    <source>
        <dbReference type="EMBL" id="SMF82148.1"/>
    </source>
</evidence>
<reference evidence="1 2" key="1">
    <citation type="submission" date="2017-04" db="EMBL/GenBank/DDBJ databases">
        <authorList>
            <person name="Afonso C.L."/>
            <person name="Miller P.J."/>
            <person name="Scott M.A."/>
            <person name="Spackman E."/>
            <person name="Goraichik I."/>
            <person name="Dimitrov K.M."/>
            <person name="Suarez D.L."/>
            <person name="Swayne D.E."/>
        </authorList>
    </citation>
    <scope>NUCLEOTIDE SEQUENCE [LARGE SCALE GENOMIC DNA]</scope>
    <source>
        <strain evidence="1 2">USBA 355</strain>
    </source>
</reference>
<evidence type="ECO:0000313" key="2">
    <source>
        <dbReference type="Proteomes" id="UP000192917"/>
    </source>
</evidence>